<evidence type="ECO:0000313" key="4">
    <source>
        <dbReference type="Proteomes" id="UP000051494"/>
    </source>
</evidence>
<reference evidence="3" key="2">
    <citation type="journal article" date="2016" name="Genome Announc.">
        <title>Draft Genome Sequences of Two Novel Amoeba-Resistant Intranuclear Bacteria, 'Candidatus Berkiella cookevillensis' and 'Candidatus Berkiella aquae'.</title>
        <authorList>
            <person name="Mehari Y.T."/>
            <person name="Arivett B.A."/>
            <person name="Farone A.L."/>
            <person name="Gunderson J.H."/>
            <person name="Farone M.B."/>
        </authorList>
    </citation>
    <scope>NUCLEOTIDE SEQUENCE</scope>
    <source>
        <strain evidence="3">CC99</strain>
    </source>
</reference>
<keyword evidence="4" id="KW-1185">Reference proteome</keyword>
<evidence type="ECO:0000256" key="1">
    <source>
        <dbReference type="SAM" id="MobiDB-lite"/>
    </source>
</evidence>
<comment type="caution">
    <text evidence="2">The sequence shown here is derived from an EMBL/GenBank/DDBJ whole genome shotgun (WGS) entry which is preliminary data.</text>
</comment>
<reference evidence="3" key="3">
    <citation type="submission" date="2021-06" db="EMBL/GenBank/DDBJ databases">
        <title>Genomic Description and Analysis of Intracellular Bacteria, Candidatus Berkiella cookevillensis and Candidatus Berkiella aquae.</title>
        <authorList>
            <person name="Kidane D.T."/>
            <person name="Mehari Y.T."/>
            <person name="Rice F.C."/>
            <person name="Arivett B.A."/>
            <person name="Farone A.L."/>
            <person name="Berk S.G."/>
            <person name="Farone M.B."/>
        </authorList>
    </citation>
    <scope>NUCLEOTIDE SEQUENCE</scope>
    <source>
        <strain evidence="3">CC99</strain>
    </source>
</reference>
<dbReference type="EMBL" id="LKHV02000001">
    <property type="protein sequence ID" value="MCS5708045.1"/>
    <property type="molecule type" value="Genomic_DNA"/>
</dbReference>
<protein>
    <submittedName>
        <fullName evidence="2">Uncharacterized protein</fullName>
    </submittedName>
</protein>
<feature type="compositionally biased region" description="Polar residues" evidence="1">
    <location>
        <begin position="563"/>
        <end position="576"/>
    </location>
</feature>
<dbReference type="Proteomes" id="UP000051494">
    <property type="component" value="Unassembled WGS sequence"/>
</dbReference>
<accession>A0A0Q9YCZ1</accession>
<dbReference type="EMBL" id="LKHV01000013">
    <property type="protein sequence ID" value="KRG17673.1"/>
    <property type="molecule type" value="Genomic_DNA"/>
</dbReference>
<proteinExistence type="predicted"/>
<evidence type="ECO:0000313" key="3">
    <source>
        <dbReference type="EMBL" id="MCS5708045.1"/>
    </source>
</evidence>
<gene>
    <name evidence="3" type="ORF">CC99x_003915</name>
    <name evidence="2" type="ORF">CC99x_02132</name>
</gene>
<dbReference type="AlphaFoldDB" id="A0A0Q9YCZ1"/>
<name>A0A0Q9YCZ1_9GAMM</name>
<sequence>MPDFIKITITNKDRQFQINDGSNTVLQNTIFEQDRSHFLDLYCEIHHQANAHPNAIIHLEYVGGMQNKYFDLQNLIHVFYKHPHLLPTNVQLSLSDGTHKNNPIPFNIMIYGTGGIDIHPSTTAKNLFAMLDNSKDCAYKLYALNHENIALTRTEIMPVENISLHENQSIPIRDRIGQPQHFVPTDVVTWASRDNPSHVSRIILHMQSEMNPPHPGHVQMLLIIATAIAKKEAQKGQDVELMIVAELAPEWYLQSKMAQKNDEIKKTLSFESRKKLMQYLGDELVQAQIALFKQENAALVDIQFLVNPNNIIFDHPDRIKQIQQALTNRGTKVYSVQGIDSPAWTYEQLKESSFLSLSHSNDFSQKITPPEENNAPINIIQAMIEFDHELTMFSSSKLSTLKDQHLVDFIKKITPIYTDFFLQKLENKIAKTVFTEAGIQDPERNAEKELHLGKKTGKTRPIAYDDLTPDMQEFLLAQLNKQLILIDSIDIASETLHTPHQHFALNKKNETESTVFKVLLKQINAKLKNIAEKSAPSPAKDMLNKKLNRDPFLHVLFYKNPDPSLTPSSTKKSNIYQRRKAR</sequence>
<organism evidence="2">
    <name type="scientific">Candidatus Berkiella cookevillensis</name>
    <dbReference type="NCBI Taxonomy" id="437022"/>
    <lineage>
        <taxon>Bacteria</taxon>
        <taxon>Pseudomonadati</taxon>
        <taxon>Pseudomonadota</taxon>
        <taxon>Gammaproteobacteria</taxon>
        <taxon>Candidatus Berkiellales</taxon>
        <taxon>Candidatus Berkiellaceae</taxon>
        <taxon>Candidatus Berkiella</taxon>
    </lineage>
</organism>
<reference evidence="2" key="1">
    <citation type="submission" date="2015-09" db="EMBL/GenBank/DDBJ databases">
        <title>Draft Genome Sequences of Two Novel Amoeba-resistant Intranuclear Bacteria, Candidatus Berkiella cookevillensis and Candidatus Berkiella aquae.</title>
        <authorList>
            <person name="Mehari Y.T."/>
            <person name="Arivett B.A."/>
            <person name="Farone A.L."/>
            <person name="Gunderson J.H."/>
            <person name="Farone M.B."/>
        </authorList>
    </citation>
    <scope>NUCLEOTIDE SEQUENCE [LARGE SCALE GENOMIC DNA]</scope>
    <source>
        <strain evidence="2">CC99</strain>
    </source>
</reference>
<feature type="region of interest" description="Disordered" evidence="1">
    <location>
        <begin position="561"/>
        <end position="582"/>
    </location>
</feature>
<dbReference type="RefSeq" id="WP_057625234.1">
    <property type="nucleotide sequence ID" value="NZ_LKHV02000001.1"/>
</dbReference>
<evidence type="ECO:0000313" key="2">
    <source>
        <dbReference type="EMBL" id="KRG17673.1"/>
    </source>
</evidence>